<gene>
    <name evidence="1" type="ORF">EVAR_14550_1</name>
</gene>
<comment type="caution">
    <text evidence="1">The sequence shown here is derived from an EMBL/GenBank/DDBJ whole genome shotgun (WGS) entry which is preliminary data.</text>
</comment>
<accession>A0A4C1U435</accession>
<evidence type="ECO:0000313" key="1">
    <source>
        <dbReference type="EMBL" id="GBP20824.1"/>
    </source>
</evidence>
<dbReference type="AlphaFoldDB" id="A0A4C1U435"/>
<protein>
    <submittedName>
        <fullName evidence="1">Uncharacterized protein</fullName>
    </submittedName>
</protein>
<evidence type="ECO:0000313" key="2">
    <source>
        <dbReference type="Proteomes" id="UP000299102"/>
    </source>
</evidence>
<dbReference type="EMBL" id="BGZK01000122">
    <property type="protein sequence ID" value="GBP20824.1"/>
    <property type="molecule type" value="Genomic_DNA"/>
</dbReference>
<reference evidence="1 2" key="1">
    <citation type="journal article" date="2019" name="Commun. Biol.">
        <title>The bagworm genome reveals a unique fibroin gene that provides high tensile strength.</title>
        <authorList>
            <person name="Kono N."/>
            <person name="Nakamura H."/>
            <person name="Ohtoshi R."/>
            <person name="Tomita M."/>
            <person name="Numata K."/>
            <person name="Arakawa K."/>
        </authorList>
    </citation>
    <scope>NUCLEOTIDE SEQUENCE [LARGE SCALE GENOMIC DNA]</scope>
</reference>
<keyword evidence="2" id="KW-1185">Reference proteome</keyword>
<name>A0A4C1U435_EUMVA</name>
<sequence>MRSPSEPSPAEPRLYQPAAELISETGSIITVMEESDASSGGGAVGTEKVLNDKKPVKCESDSYMKASVLPY</sequence>
<dbReference type="Proteomes" id="UP000299102">
    <property type="component" value="Unassembled WGS sequence"/>
</dbReference>
<organism evidence="1 2">
    <name type="scientific">Eumeta variegata</name>
    <name type="common">Bagworm moth</name>
    <name type="synonym">Eumeta japonica</name>
    <dbReference type="NCBI Taxonomy" id="151549"/>
    <lineage>
        <taxon>Eukaryota</taxon>
        <taxon>Metazoa</taxon>
        <taxon>Ecdysozoa</taxon>
        <taxon>Arthropoda</taxon>
        <taxon>Hexapoda</taxon>
        <taxon>Insecta</taxon>
        <taxon>Pterygota</taxon>
        <taxon>Neoptera</taxon>
        <taxon>Endopterygota</taxon>
        <taxon>Lepidoptera</taxon>
        <taxon>Glossata</taxon>
        <taxon>Ditrysia</taxon>
        <taxon>Tineoidea</taxon>
        <taxon>Psychidae</taxon>
        <taxon>Oiketicinae</taxon>
        <taxon>Eumeta</taxon>
    </lineage>
</organism>
<proteinExistence type="predicted"/>